<accession>A0A3M7SHS6</accession>
<reference evidence="1 2" key="1">
    <citation type="journal article" date="2018" name="Sci. Rep.">
        <title>Genomic signatures of local adaptation to the degree of environmental predictability in rotifers.</title>
        <authorList>
            <person name="Franch-Gras L."/>
            <person name="Hahn C."/>
            <person name="Garcia-Roger E.M."/>
            <person name="Carmona M.J."/>
            <person name="Serra M."/>
            <person name="Gomez A."/>
        </authorList>
    </citation>
    <scope>NUCLEOTIDE SEQUENCE [LARGE SCALE GENOMIC DNA]</scope>
    <source>
        <strain evidence="1">HYR1</strain>
    </source>
</reference>
<organism evidence="1 2">
    <name type="scientific">Brachionus plicatilis</name>
    <name type="common">Marine rotifer</name>
    <name type="synonym">Brachionus muelleri</name>
    <dbReference type="NCBI Taxonomy" id="10195"/>
    <lineage>
        <taxon>Eukaryota</taxon>
        <taxon>Metazoa</taxon>
        <taxon>Spiralia</taxon>
        <taxon>Gnathifera</taxon>
        <taxon>Rotifera</taxon>
        <taxon>Eurotatoria</taxon>
        <taxon>Monogononta</taxon>
        <taxon>Pseudotrocha</taxon>
        <taxon>Ploima</taxon>
        <taxon>Brachionidae</taxon>
        <taxon>Brachionus</taxon>
    </lineage>
</organism>
<proteinExistence type="predicted"/>
<protein>
    <submittedName>
        <fullName evidence="1">Uncharacterized protein</fullName>
    </submittedName>
</protein>
<evidence type="ECO:0000313" key="2">
    <source>
        <dbReference type="Proteomes" id="UP000276133"/>
    </source>
</evidence>
<sequence length="172" mass="20182">MDKCNGKIINTYFSKHQLKKYQEHEKNAMFFNFSNRILKKEKRKKHSIQICCFTRHKAMFFRIPFEKLNQMTLVISYISNGKEAFLAVNENFADLKNVSLRLLSFGTFQFKIKNTKKIHNSPSVSHGFFNIENIAQQYYIFSGDKVSVEEVGDVCEDSGEDTELINYKPNRN</sequence>
<evidence type="ECO:0000313" key="1">
    <source>
        <dbReference type="EMBL" id="RNA35118.1"/>
    </source>
</evidence>
<keyword evidence="2" id="KW-1185">Reference proteome</keyword>
<name>A0A3M7SHS6_BRAPC</name>
<comment type="caution">
    <text evidence="1">The sequence shown here is derived from an EMBL/GenBank/DDBJ whole genome shotgun (WGS) entry which is preliminary data.</text>
</comment>
<dbReference type="EMBL" id="REGN01001371">
    <property type="protein sequence ID" value="RNA35118.1"/>
    <property type="molecule type" value="Genomic_DNA"/>
</dbReference>
<gene>
    <name evidence="1" type="ORF">BpHYR1_053227</name>
</gene>
<dbReference type="Proteomes" id="UP000276133">
    <property type="component" value="Unassembled WGS sequence"/>
</dbReference>
<dbReference type="AlphaFoldDB" id="A0A3M7SHS6"/>